<dbReference type="Pfam" id="PF13432">
    <property type="entry name" value="TPR_16"/>
    <property type="match status" value="1"/>
</dbReference>
<sequence>MSAQIHTNKLIVAALGLIVTFSIPLQGRANGNGTGDSVPLMLEQLRQADPTDAARLDRAIQMQWRQSGSAAMDLLLKRGKQALERGDTVTALEHLTALIDHAPDFAEGWHLRASAWHKAAEPGLAIADLEQVLRLNPDHYEALFGLAVIMEQLERPQLAYRAYALVLTIHPQYHAAADAIARLEPLVEGLEL</sequence>
<keyword evidence="2" id="KW-1185">Reference proteome</keyword>
<accession>A0A1H9KL07</accession>
<evidence type="ECO:0000313" key="1">
    <source>
        <dbReference type="EMBL" id="SEQ99607.1"/>
    </source>
</evidence>
<reference evidence="1 2" key="1">
    <citation type="submission" date="2016-10" db="EMBL/GenBank/DDBJ databases">
        <authorList>
            <person name="de Groot N.N."/>
        </authorList>
    </citation>
    <scope>NUCLEOTIDE SEQUENCE [LARGE SCALE GENOMIC DNA]</scope>
    <source>
        <strain evidence="1 2">DSM 22007</strain>
    </source>
</reference>
<evidence type="ECO:0000313" key="2">
    <source>
        <dbReference type="Proteomes" id="UP000198634"/>
    </source>
</evidence>
<dbReference type="InterPro" id="IPR019734">
    <property type="entry name" value="TPR_rpt"/>
</dbReference>
<dbReference type="Gene3D" id="1.25.40.10">
    <property type="entry name" value="Tetratricopeptide repeat domain"/>
    <property type="match status" value="1"/>
</dbReference>
<dbReference type="AlphaFoldDB" id="A0A1H9KL07"/>
<dbReference type="Pfam" id="PF13174">
    <property type="entry name" value="TPR_6"/>
    <property type="match status" value="1"/>
</dbReference>
<dbReference type="SMART" id="SM00028">
    <property type="entry name" value="TPR"/>
    <property type="match status" value="3"/>
</dbReference>
<dbReference type="STRING" id="657014.SAMN04488092_11918"/>
<gene>
    <name evidence="1" type="ORF">SAMN04488092_11918</name>
</gene>
<name>A0A1H9KL07_9RHOB</name>
<dbReference type="InterPro" id="IPR011990">
    <property type="entry name" value="TPR-like_helical_dom_sf"/>
</dbReference>
<dbReference type="OrthoDB" id="9815010at2"/>
<dbReference type="SUPFAM" id="SSF48452">
    <property type="entry name" value="TPR-like"/>
    <property type="match status" value="1"/>
</dbReference>
<proteinExistence type="predicted"/>
<dbReference type="Proteomes" id="UP000198634">
    <property type="component" value="Unassembled WGS sequence"/>
</dbReference>
<protein>
    <submittedName>
        <fullName evidence="1">Tetratricopeptide repeat-containing protein</fullName>
    </submittedName>
</protein>
<dbReference type="EMBL" id="FOEP01000019">
    <property type="protein sequence ID" value="SEQ99607.1"/>
    <property type="molecule type" value="Genomic_DNA"/>
</dbReference>
<organism evidence="1 2">
    <name type="scientific">Thalassovita taeanensis</name>
    <dbReference type="NCBI Taxonomy" id="657014"/>
    <lineage>
        <taxon>Bacteria</taxon>
        <taxon>Pseudomonadati</taxon>
        <taxon>Pseudomonadota</taxon>
        <taxon>Alphaproteobacteria</taxon>
        <taxon>Rhodobacterales</taxon>
        <taxon>Roseobacteraceae</taxon>
        <taxon>Thalassovita</taxon>
    </lineage>
</organism>